<sequence length="634" mass="73396">MNNDINSKIILDSIFVIGDVSSVDGRSVTIKVHKNKNLSHLSYNGDLIKNITVGSYVKICKGFINIIGVVEGEYIREDDYDNSGYQKSEENINRFLKASISGYLERNCFELGIKEMPLIGNEAYILNKNEYDSIHRFSSAKEQNIKIGSVADNELQHIKVSVNNLFASHIGIFGNTGSGKSNTLARLYHELYRENKENSSFREKSKFVLIDFNGEYASKETITENKVVYNLSTQKDSENKYLLDIDDNNLIEILSILLDATEKTQQPFLKRSINNKYLLDCNNLSDTKSIFRILLLRESDSRNLIKEFLESLKEVIGNSDQKIIQDIIDKIYNLKYHSLSKCHFMDINGSDTYSNNSPDKLLDNIIGRSFEEISVKNSGLNKYKYKILYKFYYEVAIGYSIDEHIRPVIRRMDKRFHDLNKIIEIRNRSRNKKNPNKSRNRKESFEVINLKDVNIEMRKVIPLLIAKYQYDKHKKKYKSDSSLHIIIDEAHNVLSYNSSRESETWKDYRLETFEEIIKEGRKFGVFLTIASQRPNDISATIISQVHNYFIHKLMNERDIEAISRTVSYLDKLSIESIPMLSVGVCFMSGLAFNLSVKVRIDLLEQQFQPKSETIKLTNIWKNTKEDSSEETSPN</sequence>
<dbReference type="RefSeq" id="WP_326926520.1">
    <property type="nucleotide sequence ID" value="NZ_CP123443.1"/>
</dbReference>
<accession>A0ABY8MED1</accession>
<dbReference type="InterPro" id="IPR002789">
    <property type="entry name" value="HerA_central"/>
</dbReference>
<evidence type="ECO:0000313" key="3">
    <source>
        <dbReference type="Proteomes" id="UP001228690"/>
    </source>
</evidence>
<dbReference type="PANTHER" id="PTHR42957">
    <property type="entry name" value="HELICASE MJ1565-RELATED"/>
    <property type="match status" value="1"/>
</dbReference>
<reference evidence="2 3" key="1">
    <citation type="submission" date="2023-04" db="EMBL/GenBank/DDBJ databases">
        <title>Spirochaete genome identified in red abalone sample constitutes a novel genus.</title>
        <authorList>
            <person name="Sharma S.P."/>
            <person name="Purcell C.M."/>
            <person name="Hyde J.R."/>
            <person name="Severin A.J."/>
        </authorList>
    </citation>
    <scope>NUCLEOTIDE SEQUENCE [LARGE SCALE GENOMIC DNA]</scope>
    <source>
        <strain evidence="2 3">SP-2023</strain>
    </source>
</reference>
<dbReference type="InterPro" id="IPR008571">
    <property type="entry name" value="HerA-like"/>
</dbReference>
<protein>
    <submittedName>
        <fullName evidence="2">ATP-binding protein</fullName>
    </submittedName>
</protein>
<dbReference type="SUPFAM" id="SSF52540">
    <property type="entry name" value="P-loop containing nucleoside triphosphate hydrolases"/>
    <property type="match status" value="1"/>
</dbReference>
<keyword evidence="3" id="KW-1185">Reference proteome</keyword>
<proteinExistence type="predicted"/>
<dbReference type="Pfam" id="PF01935">
    <property type="entry name" value="DUF87"/>
    <property type="match status" value="1"/>
</dbReference>
<dbReference type="InterPro" id="IPR027417">
    <property type="entry name" value="P-loop_NTPase"/>
</dbReference>
<gene>
    <name evidence="2" type="ORF">P0082_07595</name>
</gene>
<dbReference type="GO" id="GO:0005524">
    <property type="term" value="F:ATP binding"/>
    <property type="evidence" value="ECO:0007669"/>
    <property type="project" value="UniProtKB-KW"/>
</dbReference>
<name>A0ABY8MED1_9SPIO</name>
<organism evidence="2 3">
    <name type="scientific">Candidatus Haliotispira prima</name>
    <dbReference type="NCBI Taxonomy" id="3034016"/>
    <lineage>
        <taxon>Bacteria</taxon>
        <taxon>Pseudomonadati</taxon>
        <taxon>Spirochaetota</taxon>
        <taxon>Spirochaetia</taxon>
        <taxon>Spirochaetales</taxon>
        <taxon>Spirochaetaceae</taxon>
        <taxon>Candidatus Haliotispira</taxon>
    </lineage>
</organism>
<evidence type="ECO:0000313" key="2">
    <source>
        <dbReference type="EMBL" id="WGK68344.1"/>
    </source>
</evidence>
<keyword evidence="2" id="KW-0547">Nucleotide-binding</keyword>
<dbReference type="Proteomes" id="UP001228690">
    <property type="component" value="Chromosome"/>
</dbReference>
<dbReference type="PANTHER" id="PTHR42957:SF1">
    <property type="entry name" value="HELICASE MJ1565-RELATED"/>
    <property type="match status" value="1"/>
</dbReference>
<feature type="domain" description="Helicase HerA central" evidence="1">
    <location>
        <begin position="145"/>
        <end position="341"/>
    </location>
</feature>
<keyword evidence="2" id="KW-0067">ATP-binding</keyword>
<dbReference type="EMBL" id="CP123443">
    <property type="protein sequence ID" value="WGK68344.1"/>
    <property type="molecule type" value="Genomic_DNA"/>
</dbReference>
<evidence type="ECO:0000259" key="1">
    <source>
        <dbReference type="Pfam" id="PF01935"/>
    </source>
</evidence>
<dbReference type="Gene3D" id="3.40.50.300">
    <property type="entry name" value="P-loop containing nucleotide triphosphate hydrolases"/>
    <property type="match status" value="2"/>
</dbReference>